<keyword evidence="2" id="KW-0614">Plasmid</keyword>
<reference evidence="2" key="1">
    <citation type="submission" date="2019-02" db="EMBL/GenBank/DDBJ databases">
        <authorList>
            <person name="Taiaroa G."/>
            <person name="Butler M."/>
            <person name="Lamont I."/>
            <person name="Black M."/>
            <person name="Poulter J."/>
            <person name="Zhao M."/>
            <person name="Poulter R."/>
        </authorList>
    </citation>
    <scope>NUCLEOTIDE SEQUENCE</scope>
    <source>
        <strain evidence="2">1215</strain>
        <plasmid evidence="2">pMG4_1215</plasmid>
    </source>
</reference>
<geneLocation type="plasmid" evidence="2">
    <name>pMG4_1215</name>
</geneLocation>
<keyword evidence="1" id="KW-0732">Signal</keyword>
<feature type="chain" id="PRO_5029831885" evidence="1">
    <location>
        <begin position="26"/>
        <end position="325"/>
    </location>
</feature>
<protein>
    <submittedName>
        <fullName evidence="2">RND multidrug efflux transporter</fullName>
    </submittedName>
</protein>
<feature type="signal peptide" evidence="1">
    <location>
        <begin position="1"/>
        <end position="25"/>
    </location>
</feature>
<evidence type="ECO:0000313" key="2">
    <source>
        <dbReference type="EMBL" id="QOC74192.1"/>
    </source>
</evidence>
<organism evidence="2">
    <name type="scientific">Pseudomonas syringae pv. actinidiae</name>
    <dbReference type="NCBI Taxonomy" id="103796"/>
    <lineage>
        <taxon>Bacteria</taxon>
        <taxon>Pseudomonadati</taxon>
        <taxon>Pseudomonadota</taxon>
        <taxon>Gammaproteobacteria</taxon>
        <taxon>Pseudomonadales</taxon>
        <taxon>Pseudomonadaceae</taxon>
        <taxon>Pseudomonas</taxon>
        <taxon>Pseudomonas syringae</taxon>
    </lineage>
</organism>
<dbReference type="AlphaFoldDB" id="A0A7L7TFW0"/>
<sequence>MRIKTIAIATAFSLTPMLASTKAYAAYDTALLAAILQQAIAQLIQQQTINTTIDDGLGNVEDAVKSTEQTIKQESEQNARAIVNGQVSVYNQQNQKDQQASTFCQEDQVLPTQLGKAVTQKTYSRQTSLYNKYNAVDAVREPAKFTAKLNRDVKSNVTEACDPRVLPPVGKKDLDNGPSPMNCTETQIELATSVASGRKPAPQPPDALKETDVGEVLQQEIDTYNFRMSAVEGAIGSSMSEEMDAKLDAYQRLFASPTIEEINAMSGTGGISRDALVQQQLQNQLLLNIFKQSVEQQRLLAILVSQREEDHRKQIGALISNSGRQ</sequence>
<evidence type="ECO:0000256" key="1">
    <source>
        <dbReference type="SAM" id="SignalP"/>
    </source>
</evidence>
<name>A0A7L7TFW0_PSESF</name>
<accession>A0A7L7TFW0</accession>
<dbReference type="EMBL" id="MK569690">
    <property type="protein sequence ID" value="QOC74192.1"/>
    <property type="molecule type" value="Genomic_DNA"/>
</dbReference>
<proteinExistence type="predicted"/>
<dbReference type="RefSeq" id="WP_054076211.1">
    <property type="nucleotide sequence ID" value="NZ_MK569690.1"/>
</dbReference>